<dbReference type="Pfam" id="PF02604">
    <property type="entry name" value="PhdYeFM_antitox"/>
    <property type="match status" value="1"/>
</dbReference>
<dbReference type="EMBL" id="MQUQ01000015">
    <property type="protein sequence ID" value="OLZ47511.1"/>
    <property type="molecule type" value="Genomic_DNA"/>
</dbReference>
<proteinExistence type="inferred from homology"/>
<sequence>MEAPTWQVQDAKQRLSELLRRAAAEGPQFVTKHGEEVAVVLDIMDYRRLAGGGEAVDFKLVLSGEQHHPEYGEALADVLEEIAAERAEDLPRDAVEVSG</sequence>
<reference evidence="3 4" key="1">
    <citation type="submission" date="2016-01" db="EMBL/GenBank/DDBJ databases">
        <title>Amycolatopsis coloradensis genome sequencing and assembly.</title>
        <authorList>
            <person name="Mayilraj S."/>
        </authorList>
    </citation>
    <scope>NUCLEOTIDE SEQUENCE [LARGE SCALE GENOMIC DNA]</scope>
    <source>
        <strain evidence="3 4">DSM 44225</strain>
    </source>
</reference>
<evidence type="ECO:0000256" key="2">
    <source>
        <dbReference type="RuleBase" id="RU362080"/>
    </source>
</evidence>
<dbReference type="NCBIfam" id="TIGR01552">
    <property type="entry name" value="phd_fam"/>
    <property type="match status" value="1"/>
</dbReference>
<dbReference type="SUPFAM" id="SSF143120">
    <property type="entry name" value="YefM-like"/>
    <property type="match status" value="1"/>
</dbReference>
<evidence type="ECO:0000313" key="4">
    <source>
        <dbReference type="Proteomes" id="UP000187486"/>
    </source>
</evidence>
<comment type="function">
    <text evidence="2">Antitoxin component of a type II toxin-antitoxin (TA) system.</text>
</comment>
<gene>
    <name evidence="3" type="ORF">BS329_26755</name>
</gene>
<comment type="similarity">
    <text evidence="1 2">Belongs to the phD/YefM antitoxin family.</text>
</comment>
<evidence type="ECO:0000256" key="1">
    <source>
        <dbReference type="ARBA" id="ARBA00009981"/>
    </source>
</evidence>
<dbReference type="Proteomes" id="UP000187486">
    <property type="component" value="Unassembled WGS sequence"/>
</dbReference>
<dbReference type="STRING" id="76021.BS329_26755"/>
<accession>A0A1R0KLK2</accession>
<name>A0A1R0KLK2_9PSEU</name>
<protein>
    <recommendedName>
        <fullName evidence="2">Antitoxin</fullName>
    </recommendedName>
</protein>
<dbReference type="InterPro" id="IPR036165">
    <property type="entry name" value="YefM-like_sf"/>
</dbReference>
<dbReference type="Gene3D" id="3.40.1620.10">
    <property type="entry name" value="YefM-like domain"/>
    <property type="match status" value="1"/>
</dbReference>
<dbReference type="InterPro" id="IPR006442">
    <property type="entry name" value="Antitoxin_Phd/YefM"/>
</dbReference>
<dbReference type="AlphaFoldDB" id="A0A1R0KLK2"/>
<evidence type="ECO:0000313" key="3">
    <source>
        <dbReference type="EMBL" id="OLZ47511.1"/>
    </source>
</evidence>
<dbReference type="OrthoDB" id="965929at2"/>
<keyword evidence="4" id="KW-1185">Reference proteome</keyword>
<dbReference type="RefSeq" id="WP_076164011.1">
    <property type="nucleotide sequence ID" value="NZ_JBEZVB010000055.1"/>
</dbReference>
<organism evidence="3 4">
    <name type="scientific">Amycolatopsis coloradensis</name>
    <dbReference type="NCBI Taxonomy" id="76021"/>
    <lineage>
        <taxon>Bacteria</taxon>
        <taxon>Bacillati</taxon>
        <taxon>Actinomycetota</taxon>
        <taxon>Actinomycetes</taxon>
        <taxon>Pseudonocardiales</taxon>
        <taxon>Pseudonocardiaceae</taxon>
        <taxon>Amycolatopsis</taxon>
    </lineage>
</organism>
<comment type="caution">
    <text evidence="3">The sequence shown here is derived from an EMBL/GenBank/DDBJ whole genome shotgun (WGS) entry which is preliminary data.</text>
</comment>